<dbReference type="PANTHER" id="PTHR11668">
    <property type="entry name" value="SERINE/THREONINE PROTEIN PHOSPHATASE"/>
    <property type="match status" value="1"/>
</dbReference>
<dbReference type="InterPro" id="IPR006186">
    <property type="entry name" value="Ser/Thr-sp_prot-phosphatase"/>
</dbReference>
<organism evidence="3 4">
    <name type="scientific">Trichomonas vaginalis (strain ATCC PRA-98 / G3)</name>
    <dbReference type="NCBI Taxonomy" id="412133"/>
    <lineage>
        <taxon>Eukaryota</taxon>
        <taxon>Metamonada</taxon>
        <taxon>Parabasalia</taxon>
        <taxon>Trichomonadida</taxon>
        <taxon>Trichomonadidae</taxon>
        <taxon>Trichomonas</taxon>
    </lineage>
</organism>
<evidence type="ECO:0000256" key="1">
    <source>
        <dbReference type="RuleBase" id="RU004273"/>
    </source>
</evidence>
<dbReference type="SMR" id="A2FGP7"/>
<dbReference type="FunFam" id="3.60.21.10:FF:000069">
    <property type="entry name" value="Serine/threonine-protein phosphatase"/>
    <property type="match status" value="1"/>
</dbReference>
<dbReference type="PANTHER" id="PTHR11668:SF494">
    <property type="entry name" value="PROTEIN PHOSPHATASE, PUTATIVE-RELATED"/>
    <property type="match status" value="1"/>
</dbReference>
<dbReference type="VEuPathDB" id="TrichDB:TVAGG3_0031670"/>
<protein>
    <recommendedName>
        <fullName evidence="1">Serine/threonine-protein phosphatase</fullName>
        <ecNumber evidence="1">3.1.3.16</ecNumber>
    </recommendedName>
</protein>
<dbReference type="Gene3D" id="3.60.21.10">
    <property type="match status" value="1"/>
</dbReference>
<feature type="domain" description="Serine/threonine specific protein phosphatases" evidence="2">
    <location>
        <begin position="106"/>
        <end position="111"/>
    </location>
</feature>
<dbReference type="InParanoid" id="A2FGP7"/>
<dbReference type="EMBL" id="DS113782">
    <property type="protein sequence ID" value="EAX95929.1"/>
    <property type="molecule type" value="Genomic_DNA"/>
</dbReference>
<dbReference type="GO" id="GO:0005634">
    <property type="term" value="C:nucleus"/>
    <property type="evidence" value="ECO:0000318"/>
    <property type="project" value="GO_Central"/>
</dbReference>
<dbReference type="VEuPathDB" id="TrichDB:TVAG_360900"/>
<name>A2FGP7_TRIV3</name>
<dbReference type="PROSITE" id="PS00125">
    <property type="entry name" value="SER_THR_PHOSPHATASE"/>
    <property type="match status" value="1"/>
</dbReference>
<keyword evidence="1" id="KW-0378">Hydrolase</keyword>
<proteinExistence type="inferred from homology"/>
<dbReference type="InterPro" id="IPR004843">
    <property type="entry name" value="Calcineurin-like_PHP"/>
</dbReference>
<accession>A2FGP7</accession>
<dbReference type="eggNOG" id="KOG0374">
    <property type="taxonomic scope" value="Eukaryota"/>
</dbReference>
<evidence type="ECO:0000313" key="3">
    <source>
        <dbReference type="EMBL" id="EAX95929.1"/>
    </source>
</evidence>
<reference evidence="3" key="2">
    <citation type="journal article" date="2007" name="Science">
        <title>Draft genome sequence of the sexually transmitted pathogen Trichomonas vaginalis.</title>
        <authorList>
            <person name="Carlton J.M."/>
            <person name="Hirt R.P."/>
            <person name="Silva J.C."/>
            <person name="Delcher A.L."/>
            <person name="Schatz M."/>
            <person name="Zhao Q."/>
            <person name="Wortman J.R."/>
            <person name="Bidwell S.L."/>
            <person name="Alsmark U.C.M."/>
            <person name="Besteiro S."/>
            <person name="Sicheritz-Ponten T."/>
            <person name="Noel C.J."/>
            <person name="Dacks J.B."/>
            <person name="Foster P.G."/>
            <person name="Simillion C."/>
            <person name="Van de Peer Y."/>
            <person name="Miranda-Saavedra D."/>
            <person name="Barton G.J."/>
            <person name="Westrop G.D."/>
            <person name="Mueller S."/>
            <person name="Dessi D."/>
            <person name="Fiori P.L."/>
            <person name="Ren Q."/>
            <person name="Paulsen I."/>
            <person name="Zhang H."/>
            <person name="Bastida-Corcuera F.D."/>
            <person name="Simoes-Barbosa A."/>
            <person name="Brown M.T."/>
            <person name="Hayes R.D."/>
            <person name="Mukherjee M."/>
            <person name="Okumura C.Y."/>
            <person name="Schneider R."/>
            <person name="Smith A.J."/>
            <person name="Vanacova S."/>
            <person name="Villalvazo M."/>
            <person name="Haas B.J."/>
            <person name="Pertea M."/>
            <person name="Feldblyum T.V."/>
            <person name="Utterback T.R."/>
            <person name="Shu C.L."/>
            <person name="Osoegawa K."/>
            <person name="de Jong P.J."/>
            <person name="Hrdy I."/>
            <person name="Horvathova L."/>
            <person name="Zubacova Z."/>
            <person name="Dolezal P."/>
            <person name="Malik S.B."/>
            <person name="Logsdon J.M. Jr."/>
            <person name="Henze K."/>
            <person name="Gupta A."/>
            <person name="Wang C.C."/>
            <person name="Dunne R.L."/>
            <person name="Upcroft J.A."/>
            <person name="Upcroft P."/>
            <person name="White O."/>
            <person name="Salzberg S.L."/>
            <person name="Tang P."/>
            <person name="Chiu C.-H."/>
            <person name="Lee Y.-S."/>
            <person name="Embley T.M."/>
            <person name="Coombs G.H."/>
            <person name="Mottram J.C."/>
            <person name="Tachezy J."/>
            <person name="Fraser-Liggett C.M."/>
            <person name="Johnson P.J."/>
        </authorList>
    </citation>
    <scope>NUCLEOTIDE SEQUENCE [LARGE SCALE GENOMIC DNA]</scope>
    <source>
        <strain evidence="3">G3</strain>
    </source>
</reference>
<dbReference type="SUPFAM" id="SSF56300">
    <property type="entry name" value="Metallo-dependent phosphatases"/>
    <property type="match status" value="1"/>
</dbReference>
<dbReference type="Pfam" id="PF00149">
    <property type="entry name" value="Metallophos"/>
    <property type="match status" value="1"/>
</dbReference>
<comment type="similarity">
    <text evidence="1">Belongs to the PPP phosphatase family.</text>
</comment>
<gene>
    <name evidence="3" type="ORF">TVAG_360900</name>
</gene>
<dbReference type="SMART" id="SM00156">
    <property type="entry name" value="PP2Ac"/>
    <property type="match status" value="1"/>
</dbReference>
<dbReference type="GO" id="GO:0004722">
    <property type="term" value="F:protein serine/threonine phosphatase activity"/>
    <property type="evidence" value="ECO:0000318"/>
    <property type="project" value="GO_Central"/>
</dbReference>
<dbReference type="CDD" id="cd00144">
    <property type="entry name" value="MPP_PPP_family"/>
    <property type="match status" value="1"/>
</dbReference>
<dbReference type="InterPro" id="IPR029052">
    <property type="entry name" value="Metallo-depent_PP-like"/>
</dbReference>
<sequence length="382" mass="43516">MPEYLAQTNTDIPKLKDEDLYNLVAAAKVSLSQEPTLLRLTGDFVIVGDLHGNLRDLLRIIATNGIPPSRKYIFLGDYVDRGDFSVEVLTLLFSFKLIYPECIYMIRGNHEFEQTNSVYGFKNQVLEVYDEAMYNHFNECFAYLPLAGILNDTFFLVRGGISPLLNYVKEIEVIPRPIYSCFEQYSKSFVPDLLWSDPGEAEITFLKNYRGFGYLFGALAAHTFLKQNNLKHIIRSHQCVNAIQNSFNGCVMTVFSSSCYSHSTRNTMGVIEIFGTSMKPIKYDALEQIKKDFVTYRFVDLTERMPYTFNKHFTSPLKPQCRPRRATVGELIKANRRSSTDITQTSAFPRLILTQTQKSKRNSVNIPSGHMVIPPLPGSLLA</sequence>
<reference evidence="3" key="1">
    <citation type="submission" date="2006-10" db="EMBL/GenBank/DDBJ databases">
        <authorList>
            <person name="Amadeo P."/>
            <person name="Zhao Q."/>
            <person name="Wortman J."/>
            <person name="Fraser-Liggett C."/>
            <person name="Carlton J."/>
        </authorList>
    </citation>
    <scope>NUCLEOTIDE SEQUENCE</scope>
    <source>
        <strain evidence="3">G3</strain>
    </source>
</reference>
<dbReference type="Proteomes" id="UP000001542">
    <property type="component" value="Unassembled WGS sequence"/>
</dbReference>
<dbReference type="PRINTS" id="PR00114">
    <property type="entry name" value="STPHPHTASE"/>
</dbReference>
<keyword evidence="4" id="KW-1185">Reference proteome</keyword>
<evidence type="ECO:0000259" key="2">
    <source>
        <dbReference type="PROSITE" id="PS00125"/>
    </source>
</evidence>
<dbReference type="RefSeq" id="XP_001308859.1">
    <property type="nucleotide sequence ID" value="XM_001308858.1"/>
</dbReference>
<comment type="catalytic activity">
    <reaction evidence="1">
        <text>O-phospho-L-threonyl-[protein] + H2O = L-threonyl-[protein] + phosphate</text>
        <dbReference type="Rhea" id="RHEA:47004"/>
        <dbReference type="Rhea" id="RHEA-COMP:11060"/>
        <dbReference type="Rhea" id="RHEA-COMP:11605"/>
        <dbReference type="ChEBI" id="CHEBI:15377"/>
        <dbReference type="ChEBI" id="CHEBI:30013"/>
        <dbReference type="ChEBI" id="CHEBI:43474"/>
        <dbReference type="ChEBI" id="CHEBI:61977"/>
        <dbReference type="EC" id="3.1.3.16"/>
    </reaction>
</comment>
<dbReference type="InterPro" id="IPR050341">
    <property type="entry name" value="PP1_catalytic_subunit"/>
</dbReference>
<dbReference type="EC" id="3.1.3.16" evidence="1"/>
<dbReference type="GO" id="GO:0005737">
    <property type="term" value="C:cytoplasm"/>
    <property type="evidence" value="ECO:0000318"/>
    <property type="project" value="GO_Central"/>
</dbReference>
<dbReference type="KEGG" id="tva:4753693"/>
<dbReference type="STRING" id="5722.A2FGP7"/>
<dbReference type="AlphaFoldDB" id="A2FGP7"/>
<evidence type="ECO:0000313" key="4">
    <source>
        <dbReference type="Proteomes" id="UP000001542"/>
    </source>
</evidence>